<gene>
    <name evidence="2" type="ORF">VZT92_025800</name>
</gene>
<name>A0AAW1DY20_ZOAVI</name>
<dbReference type="Proteomes" id="UP001488805">
    <property type="component" value="Unassembled WGS sequence"/>
</dbReference>
<dbReference type="EMBL" id="JBCEZU010000586">
    <property type="protein sequence ID" value="KAK9515131.1"/>
    <property type="molecule type" value="Genomic_DNA"/>
</dbReference>
<comment type="caution">
    <text evidence="2">The sequence shown here is derived from an EMBL/GenBank/DDBJ whole genome shotgun (WGS) entry which is preliminary data.</text>
</comment>
<sequence>MDEAEQDAASSLPSCASGFYSCPLGVATCPITQGRPCPRHALPSEGSGGPKRDSHQQATQWPVCLTLDVEEGREE</sequence>
<feature type="region of interest" description="Disordered" evidence="1">
    <location>
        <begin position="35"/>
        <end position="62"/>
    </location>
</feature>
<evidence type="ECO:0000256" key="1">
    <source>
        <dbReference type="SAM" id="MobiDB-lite"/>
    </source>
</evidence>
<evidence type="ECO:0000313" key="3">
    <source>
        <dbReference type="Proteomes" id="UP001488805"/>
    </source>
</evidence>
<keyword evidence="3" id="KW-1185">Reference proteome</keyword>
<dbReference type="AlphaFoldDB" id="A0AAW1DY20"/>
<protein>
    <submittedName>
        <fullName evidence="2">Uncharacterized protein</fullName>
    </submittedName>
</protein>
<organism evidence="2 3">
    <name type="scientific">Zoarces viviparus</name>
    <name type="common">Viviparous eelpout</name>
    <name type="synonym">Blennius viviparus</name>
    <dbReference type="NCBI Taxonomy" id="48416"/>
    <lineage>
        <taxon>Eukaryota</taxon>
        <taxon>Metazoa</taxon>
        <taxon>Chordata</taxon>
        <taxon>Craniata</taxon>
        <taxon>Vertebrata</taxon>
        <taxon>Euteleostomi</taxon>
        <taxon>Actinopterygii</taxon>
        <taxon>Neopterygii</taxon>
        <taxon>Teleostei</taxon>
        <taxon>Neoteleostei</taxon>
        <taxon>Acanthomorphata</taxon>
        <taxon>Eupercaria</taxon>
        <taxon>Perciformes</taxon>
        <taxon>Cottioidei</taxon>
        <taxon>Zoarcales</taxon>
        <taxon>Zoarcidae</taxon>
        <taxon>Zoarcinae</taxon>
        <taxon>Zoarces</taxon>
    </lineage>
</organism>
<accession>A0AAW1DY20</accession>
<evidence type="ECO:0000313" key="2">
    <source>
        <dbReference type="EMBL" id="KAK9515131.1"/>
    </source>
</evidence>
<reference evidence="2 3" key="1">
    <citation type="journal article" date="2024" name="Genome Biol. Evol.">
        <title>Chromosome-level genome assembly of the viviparous eelpout Zoarces viviparus.</title>
        <authorList>
            <person name="Fuhrmann N."/>
            <person name="Brasseur M.V."/>
            <person name="Bakowski C.E."/>
            <person name="Podsiadlowski L."/>
            <person name="Prost S."/>
            <person name="Krehenwinkel H."/>
            <person name="Mayer C."/>
        </authorList>
    </citation>
    <scope>NUCLEOTIDE SEQUENCE [LARGE SCALE GENOMIC DNA]</scope>
    <source>
        <strain evidence="2">NO-MEL_2022_Ind0_liver</strain>
    </source>
</reference>
<proteinExistence type="predicted"/>